<sequence length="746" mass="84002">MSDDRILSKRSQSIPTSYDKMKSIAGCYDLEDTIGEGHFGVVKRARHVFTGQRVAVKVIDKTKLYNRSDAKEAKEQLVQEVQCMKLVKHTNVVTLYQVIDTNNRLYLILELGTGGDLYDFIQKKYPQGMKEKKDLEFAKKIFLQIVNAIKYCHDLHIVHRDLKPENIVFFAHDLVKLTDFGLSANCRPGQKLLTLCGSLEYSAPEIFFGESYDGPAVDVWSMGVLLYMMLVGRSPFAAGNDNETLINIMDEKYYTPDYIPAACKRLLKRMIVRDVHNRCTVSDILTSDWLKDVPLSKQMPLIAKVRDLSKEDKLVIIQQMEEGNFGSKDSILKHLVEHPYSHLSATYYILAEKFLRRKQAFNSSIRKKKVTYQESVTSSGSEDDVERVLQRKMDFPSPAGQSTLPTVFETKHGAAETGVLRKRNLELIPTVPPTRQKNTPDDTYRDMWAKPVKEVSIVESNSFRSPTKNASPVRDNVKVAGRLSLPPEGTNFCIPEIGESDLDTLSGGDDSVCRGHSTNSNLSTNRYHAKSIPSLNLPQVSMDELSASSDNEDLTNLTEIAFGPGLIPSRDDLNLPIRRLPSENPIRRMSSGDMDDELHLTRASAKRKRPFYKISNHNTLPKCKSSNDKNKKHPDIRKELHLQGAIGTDPARRPPRPLSTCNPGFQRMESPIVIKVQSQLGQFDTLVCPGTPKSKSYPSALSEYNSPSNSPVKKNGNKREAEIKMTTSVTLLSQGRKKHRIRCSLL</sequence>
<evidence type="ECO:0000256" key="10">
    <source>
        <dbReference type="SAM" id="MobiDB-lite"/>
    </source>
</evidence>
<dbReference type="InterPro" id="IPR017441">
    <property type="entry name" value="Protein_kinase_ATP_BS"/>
</dbReference>
<evidence type="ECO:0000256" key="8">
    <source>
        <dbReference type="ARBA" id="ARBA00048679"/>
    </source>
</evidence>
<dbReference type="EC" id="2.7.11.1" evidence="1"/>
<feature type="domain" description="Protein kinase" evidence="11">
    <location>
        <begin position="28"/>
        <end position="290"/>
    </location>
</feature>
<dbReference type="InterPro" id="IPR011009">
    <property type="entry name" value="Kinase-like_dom_sf"/>
</dbReference>
<evidence type="ECO:0000259" key="11">
    <source>
        <dbReference type="PROSITE" id="PS50011"/>
    </source>
</evidence>
<evidence type="ECO:0000256" key="1">
    <source>
        <dbReference type="ARBA" id="ARBA00012513"/>
    </source>
</evidence>
<dbReference type="SMART" id="SM00220">
    <property type="entry name" value="S_TKc"/>
    <property type="match status" value="1"/>
</dbReference>
<evidence type="ECO:0000313" key="13">
    <source>
        <dbReference type="Proteomes" id="UP001165289"/>
    </source>
</evidence>
<evidence type="ECO:0000256" key="6">
    <source>
        <dbReference type="ARBA" id="ARBA00022840"/>
    </source>
</evidence>
<dbReference type="Pfam" id="PF00069">
    <property type="entry name" value="Pkinase"/>
    <property type="match status" value="1"/>
</dbReference>
<evidence type="ECO:0000256" key="5">
    <source>
        <dbReference type="ARBA" id="ARBA00022777"/>
    </source>
</evidence>
<evidence type="ECO:0000256" key="4">
    <source>
        <dbReference type="ARBA" id="ARBA00022741"/>
    </source>
</evidence>
<reference evidence="12 13" key="1">
    <citation type="journal article" date="2023" name="BMC Biol.">
        <title>The compact genome of the sponge Oopsacas minuta (Hexactinellida) is lacking key metazoan core genes.</title>
        <authorList>
            <person name="Santini S."/>
            <person name="Schenkelaars Q."/>
            <person name="Jourda C."/>
            <person name="Duchesne M."/>
            <person name="Belahbib H."/>
            <person name="Rocher C."/>
            <person name="Selva M."/>
            <person name="Riesgo A."/>
            <person name="Vervoort M."/>
            <person name="Leys S.P."/>
            <person name="Kodjabachian L."/>
            <person name="Le Bivic A."/>
            <person name="Borchiellini C."/>
            <person name="Claverie J.M."/>
            <person name="Renard E."/>
        </authorList>
    </citation>
    <scope>NUCLEOTIDE SEQUENCE [LARGE SCALE GENOMIC DNA]</scope>
    <source>
        <strain evidence="12">SPO-2</strain>
    </source>
</reference>
<keyword evidence="3" id="KW-0808">Transferase</keyword>
<dbReference type="EMBL" id="JAKMXF010000312">
    <property type="protein sequence ID" value="KAI6650289.1"/>
    <property type="molecule type" value="Genomic_DNA"/>
</dbReference>
<dbReference type="FunFam" id="1.10.510.10:FF:000571">
    <property type="entry name" value="Maternal embryonic leucine zipper kinase"/>
    <property type="match status" value="1"/>
</dbReference>
<keyword evidence="5" id="KW-0418">Kinase</keyword>
<dbReference type="InterPro" id="IPR000719">
    <property type="entry name" value="Prot_kinase_dom"/>
</dbReference>
<name>A0AAV7JPA8_9METZ</name>
<comment type="caution">
    <text evidence="12">The sequence shown here is derived from an EMBL/GenBank/DDBJ whole genome shotgun (WGS) entry which is preliminary data.</text>
</comment>
<dbReference type="PANTHER" id="PTHR24346">
    <property type="entry name" value="MAP/MICROTUBULE AFFINITY-REGULATING KINASE"/>
    <property type="match status" value="1"/>
</dbReference>
<gene>
    <name evidence="12" type="ORF">LOD99_5967</name>
</gene>
<dbReference type="GO" id="GO:0005524">
    <property type="term" value="F:ATP binding"/>
    <property type="evidence" value="ECO:0007669"/>
    <property type="project" value="UniProtKB-UniRule"/>
</dbReference>
<keyword evidence="4 9" id="KW-0547">Nucleotide-binding</keyword>
<keyword evidence="13" id="KW-1185">Reference proteome</keyword>
<evidence type="ECO:0000256" key="7">
    <source>
        <dbReference type="ARBA" id="ARBA00047899"/>
    </source>
</evidence>
<evidence type="ECO:0000313" key="12">
    <source>
        <dbReference type="EMBL" id="KAI6650289.1"/>
    </source>
</evidence>
<dbReference type="GO" id="GO:0004674">
    <property type="term" value="F:protein serine/threonine kinase activity"/>
    <property type="evidence" value="ECO:0007669"/>
    <property type="project" value="UniProtKB-KW"/>
</dbReference>
<feature type="binding site" evidence="9">
    <location>
        <position position="57"/>
    </location>
    <ligand>
        <name>ATP</name>
        <dbReference type="ChEBI" id="CHEBI:30616"/>
    </ligand>
</feature>
<comment type="catalytic activity">
    <reaction evidence="8">
        <text>L-seryl-[protein] + ATP = O-phospho-L-seryl-[protein] + ADP + H(+)</text>
        <dbReference type="Rhea" id="RHEA:17989"/>
        <dbReference type="Rhea" id="RHEA-COMP:9863"/>
        <dbReference type="Rhea" id="RHEA-COMP:11604"/>
        <dbReference type="ChEBI" id="CHEBI:15378"/>
        <dbReference type="ChEBI" id="CHEBI:29999"/>
        <dbReference type="ChEBI" id="CHEBI:30616"/>
        <dbReference type="ChEBI" id="CHEBI:83421"/>
        <dbReference type="ChEBI" id="CHEBI:456216"/>
        <dbReference type="EC" id="2.7.11.1"/>
    </reaction>
</comment>
<feature type="compositionally biased region" description="Polar residues" evidence="10">
    <location>
        <begin position="694"/>
        <end position="712"/>
    </location>
</feature>
<dbReference type="CDD" id="cd14339">
    <property type="entry name" value="UBA_SNRK"/>
    <property type="match status" value="1"/>
</dbReference>
<proteinExistence type="predicted"/>
<dbReference type="GO" id="GO:0035556">
    <property type="term" value="P:intracellular signal transduction"/>
    <property type="evidence" value="ECO:0007669"/>
    <property type="project" value="TreeGrafter"/>
</dbReference>
<keyword evidence="2" id="KW-0723">Serine/threonine-protein kinase</keyword>
<organism evidence="12 13">
    <name type="scientific">Oopsacas minuta</name>
    <dbReference type="NCBI Taxonomy" id="111878"/>
    <lineage>
        <taxon>Eukaryota</taxon>
        <taxon>Metazoa</taxon>
        <taxon>Porifera</taxon>
        <taxon>Hexactinellida</taxon>
        <taxon>Hexasterophora</taxon>
        <taxon>Lyssacinosida</taxon>
        <taxon>Leucopsacidae</taxon>
        <taxon>Oopsacas</taxon>
    </lineage>
</organism>
<protein>
    <recommendedName>
        <fullName evidence="1">non-specific serine/threonine protein kinase</fullName>
        <ecNumber evidence="1">2.7.11.1</ecNumber>
    </recommendedName>
</protein>
<dbReference type="AlphaFoldDB" id="A0AAV7JPA8"/>
<dbReference type="PROSITE" id="PS00107">
    <property type="entry name" value="PROTEIN_KINASE_ATP"/>
    <property type="match status" value="1"/>
</dbReference>
<evidence type="ECO:0000256" key="3">
    <source>
        <dbReference type="ARBA" id="ARBA00022679"/>
    </source>
</evidence>
<dbReference type="PROSITE" id="PS00108">
    <property type="entry name" value="PROTEIN_KINASE_ST"/>
    <property type="match status" value="1"/>
</dbReference>
<feature type="region of interest" description="Disordered" evidence="10">
    <location>
        <begin position="694"/>
        <end position="718"/>
    </location>
</feature>
<dbReference type="PANTHER" id="PTHR24346:SF45">
    <property type="entry name" value="PROTEIN KINASE DOMAIN-CONTAINING PROTEIN"/>
    <property type="match status" value="1"/>
</dbReference>
<comment type="catalytic activity">
    <reaction evidence="7">
        <text>L-threonyl-[protein] + ATP = O-phospho-L-threonyl-[protein] + ADP + H(+)</text>
        <dbReference type="Rhea" id="RHEA:46608"/>
        <dbReference type="Rhea" id="RHEA-COMP:11060"/>
        <dbReference type="Rhea" id="RHEA-COMP:11605"/>
        <dbReference type="ChEBI" id="CHEBI:15378"/>
        <dbReference type="ChEBI" id="CHEBI:30013"/>
        <dbReference type="ChEBI" id="CHEBI:30616"/>
        <dbReference type="ChEBI" id="CHEBI:61977"/>
        <dbReference type="ChEBI" id="CHEBI:456216"/>
        <dbReference type="EC" id="2.7.11.1"/>
    </reaction>
</comment>
<dbReference type="SUPFAM" id="SSF56112">
    <property type="entry name" value="Protein kinase-like (PK-like)"/>
    <property type="match status" value="1"/>
</dbReference>
<dbReference type="PROSITE" id="PS50011">
    <property type="entry name" value="PROTEIN_KINASE_DOM"/>
    <property type="match status" value="1"/>
</dbReference>
<accession>A0AAV7JPA8</accession>
<evidence type="ECO:0000256" key="9">
    <source>
        <dbReference type="PROSITE-ProRule" id="PRU10141"/>
    </source>
</evidence>
<dbReference type="InterPro" id="IPR008271">
    <property type="entry name" value="Ser/Thr_kinase_AS"/>
</dbReference>
<dbReference type="Gene3D" id="1.10.510.10">
    <property type="entry name" value="Transferase(Phosphotransferase) domain 1"/>
    <property type="match status" value="1"/>
</dbReference>
<dbReference type="GO" id="GO:0005737">
    <property type="term" value="C:cytoplasm"/>
    <property type="evidence" value="ECO:0007669"/>
    <property type="project" value="TreeGrafter"/>
</dbReference>
<keyword evidence="6 9" id="KW-0067">ATP-binding</keyword>
<evidence type="ECO:0000256" key="2">
    <source>
        <dbReference type="ARBA" id="ARBA00022527"/>
    </source>
</evidence>
<dbReference type="Proteomes" id="UP001165289">
    <property type="component" value="Unassembled WGS sequence"/>
</dbReference>
<dbReference type="FunFam" id="3.30.200.20:FF:000003">
    <property type="entry name" value="Non-specific serine/threonine protein kinase"/>
    <property type="match status" value="1"/>
</dbReference>